<dbReference type="PANTHER" id="PTHR14513">
    <property type="entry name" value="PROTECTION OF TELOMERES 1"/>
    <property type="match status" value="1"/>
</dbReference>
<protein>
    <recommendedName>
        <fullName evidence="6">Telomeric single stranded DNA binding POT1/Cdc13 domain-containing protein</fullName>
    </recommendedName>
</protein>
<feature type="compositionally biased region" description="Basic and acidic residues" evidence="5">
    <location>
        <begin position="216"/>
        <end position="227"/>
    </location>
</feature>
<sequence length="891" mass="97511">NDKKQEKIDKLIVEAAKASEDDGGKKKGKSKKGRGKSKAEAKSVEASIATSIPAITEKTDAVRLTDVIVKKVWTRRKTPTRYKQLQIANPTVEEVSEIPVNDGPLAFVYEDVFSVLVIGEEDEGKEQEEAEEEKPKKKARKGKAKEETKQPPTTMMLFFYGKWAVQMDRLVAKGDQLTITVPSPNLQENGDKDPSKKLEHDLCIAIGSETTVDFSVSKEDPDKENTKKAKKGKKSDEPEPKAFVLDLDTQVKVVSFPREGVSGATARTVEIGIDSANVGTIEKQQFDEINPFNQKKRAAPIVDKEFAKKAKVATYDYTDLATVVKLASDKKKSKDEKRVNVYGVVVAFAPPRQTIRGDWLSPVTLTDDSLENGKVIMNVFNADPTKLPSYMQIGDVVRCHRVHAQVYEYEVDDFDKKDKPTGKKVKVVQPQLVSNKASSFVVFSRTSSEVNVKDTLKAVKKEKGGLDTSLWNYVATSKITVTLTNKDAKRTRALWAWGLQSFSEGSTIIRNPNEKDATFTLSSMIEEIDVPSAVYPASVKGDLTCLVTAVIGVAKDQRTAGQPFGFLRVWDGTGAPKSDPLPLDSSSAHHALSTGDPGVDCMNAIKAVVDNLSKCPTPPSLCGRVVNVAVWEAAHWEYISNGWMAGPSVSAGDWIRIRNVWDGSMGGDNLPIRMLHMGDRAGMTPLNDSVFEVKQLVIAHNKRVSGKDKFNPNSCVYGENSVRASTAAGGKKGKKGKGKKASKTYHCLAEVLGEPAPSEFTVKARIVGTYPSVEKGADLDRLCVMSVPSKKKKKSEPMYQFAIQLEDNTAELSAIISGDAAESIVGVKADKVGGKKKPTAAVKKQVLDTLEGIMDDTEFEVELQSFMQGGEKFIGVKKDSKIEVVKRDKKK</sequence>
<proteinExistence type="predicted"/>
<keyword evidence="8" id="KW-1185">Reference proteome</keyword>
<evidence type="ECO:0000259" key="6">
    <source>
        <dbReference type="SMART" id="SM00976"/>
    </source>
</evidence>
<dbReference type="SMART" id="SM00976">
    <property type="entry name" value="Telo_bind"/>
    <property type="match status" value="1"/>
</dbReference>
<feature type="region of interest" description="Disordered" evidence="5">
    <location>
        <begin position="214"/>
        <end position="240"/>
    </location>
</feature>
<dbReference type="Gene3D" id="2.40.50.140">
    <property type="entry name" value="Nucleic acid-binding proteins"/>
    <property type="match status" value="1"/>
</dbReference>
<reference evidence="7" key="1">
    <citation type="submission" date="2022-07" db="EMBL/GenBank/DDBJ databases">
        <title>Genome analysis of Parmales, a sister group of diatoms, reveals the evolutionary specialization of diatoms from phago-mixotrophs to photoautotrophs.</title>
        <authorList>
            <person name="Ban H."/>
            <person name="Sato S."/>
            <person name="Yoshikawa S."/>
            <person name="Kazumasa Y."/>
            <person name="Nakamura Y."/>
            <person name="Ichinomiya M."/>
            <person name="Saitoh K."/>
            <person name="Sato N."/>
            <person name="Blanc-Mathieu R."/>
            <person name="Endo H."/>
            <person name="Kuwata A."/>
            <person name="Ogata H."/>
        </authorList>
    </citation>
    <scope>NUCLEOTIDE SEQUENCE</scope>
</reference>
<evidence type="ECO:0000313" key="8">
    <source>
        <dbReference type="Proteomes" id="UP001165082"/>
    </source>
</evidence>
<dbReference type="AlphaFoldDB" id="A0A9W6ZWT2"/>
<dbReference type="Pfam" id="PF02765">
    <property type="entry name" value="POT1"/>
    <property type="match status" value="1"/>
</dbReference>
<feature type="region of interest" description="Disordered" evidence="5">
    <location>
        <begin position="122"/>
        <end position="149"/>
    </location>
</feature>
<keyword evidence="3" id="KW-0779">Telomere</keyword>
<comment type="subcellular location">
    <subcellularLocation>
        <location evidence="1">Chromosome</location>
        <location evidence="1">Telomere</location>
    </subcellularLocation>
</comment>
<evidence type="ECO:0000256" key="3">
    <source>
        <dbReference type="ARBA" id="ARBA00022895"/>
    </source>
</evidence>
<name>A0A9W6ZWT2_9STRA</name>
<feature type="non-terminal residue" evidence="7">
    <location>
        <position position="1"/>
    </location>
</feature>
<dbReference type="InterPro" id="IPR012340">
    <property type="entry name" value="NA-bd_OB-fold"/>
</dbReference>
<organism evidence="7 8">
    <name type="scientific">Triparma retinervis</name>
    <dbReference type="NCBI Taxonomy" id="2557542"/>
    <lineage>
        <taxon>Eukaryota</taxon>
        <taxon>Sar</taxon>
        <taxon>Stramenopiles</taxon>
        <taxon>Ochrophyta</taxon>
        <taxon>Bolidophyceae</taxon>
        <taxon>Parmales</taxon>
        <taxon>Triparmaceae</taxon>
        <taxon>Triparma</taxon>
    </lineage>
</organism>
<dbReference type="Proteomes" id="UP001165082">
    <property type="component" value="Unassembled WGS sequence"/>
</dbReference>
<feature type="region of interest" description="Disordered" evidence="5">
    <location>
        <begin position="14"/>
        <end position="45"/>
    </location>
</feature>
<accession>A0A9W6ZWT2</accession>
<comment type="caution">
    <text evidence="7">The sequence shown here is derived from an EMBL/GenBank/DDBJ whole genome shotgun (WGS) entry which is preliminary data.</text>
</comment>
<evidence type="ECO:0000256" key="1">
    <source>
        <dbReference type="ARBA" id="ARBA00004574"/>
    </source>
</evidence>
<keyword evidence="2" id="KW-0158">Chromosome</keyword>
<dbReference type="OrthoDB" id="2186770at2759"/>
<dbReference type="PANTHER" id="PTHR14513:SF0">
    <property type="entry name" value="PROTECTION OF TELOMERES PROTEIN 1"/>
    <property type="match status" value="1"/>
</dbReference>
<dbReference type="GO" id="GO:0098505">
    <property type="term" value="F:G-rich strand telomeric DNA binding"/>
    <property type="evidence" value="ECO:0007669"/>
    <property type="project" value="TreeGrafter"/>
</dbReference>
<feature type="compositionally biased region" description="Basic residues" evidence="5">
    <location>
        <begin position="26"/>
        <end position="36"/>
    </location>
</feature>
<feature type="domain" description="Telomeric single stranded DNA binding POT1/Cdc13" evidence="6">
    <location>
        <begin position="323"/>
        <end position="480"/>
    </location>
</feature>
<evidence type="ECO:0000256" key="4">
    <source>
        <dbReference type="ARBA" id="ARBA00023125"/>
    </source>
</evidence>
<dbReference type="EMBL" id="BRXZ01003611">
    <property type="protein sequence ID" value="GMH58395.1"/>
    <property type="molecule type" value="Genomic_DNA"/>
</dbReference>
<dbReference type="InterPro" id="IPR011564">
    <property type="entry name" value="Telomer_end-bd_POT1/Cdc13"/>
</dbReference>
<dbReference type="GO" id="GO:0000783">
    <property type="term" value="C:nuclear telomere cap complex"/>
    <property type="evidence" value="ECO:0007669"/>
    <property type="project" value="TreeGrafter"/>
</dbReference>
<dbReference type="GO" id="GO:0010521">
    <property type="term" value="F:telomerase inhibitor activity"/>
    <property type="evidence" value="ECO:0007669"/>
    <property type="project" value="TreeGrafter"/>
</dbReference>
<dbReference type="SUPFAM" id="SSF50249">
    <property type="entry name" value="Nucleic acid-binding proteins"/>
    <property type="match status" value="1"/>
</dbReference>
<keyword evidence="4" id="KW-0238">DNA-binding</keyword>
<feature type="compositionally biased region" description="Acidic residues" evidence="5">
    <location>
        <begin position="122"/>
        <end position="132"/>
    </location>
</feature>
<dbReference type="GO" id="GO:0016233">
    <property type="term" value="P:telomere capping"/>
    <property type="evidence" value="ECO:0007669"/>
    <property type="project" value="TreeGrafter"/>
</dbReference>
<evidence type="ECO:0000313" key="7">
    <source>
        <dbReference type="EMBL" id="GMH58395.1"/>
    </source>
</evidence>
<evidence type="ECO:0000256" key="5">
    <source>
        <dbReference type="SAM" id="MobiDB-lite"/>
    </source>
</evidence>
<dbReference type="InterPro" id="IPR028389">
    <property type="entry name" value="POT1"/>
</dbReference>
<gene>
    <name evidence="7" type="ORF">TrRE_jg4422</name>
</gene>
<feature type="compositionally biased region" description="Basic and acidic residues" evidence="5">
    <location>
        <begin position="14"/>
        <end position="25"/>
    </location>
</feature>
<evidence type="ECO:0000256" key="2">
    <source>
        <dbReference type="ARBA" id="ARBA00022454"/>
    </source>
</evidence>
<dbReference type="GO" id="GO:0032210">
    <property type="term" value="P:regulation of telomere maintenance via telomerase"/>
    <property type="evidence" value="ECO:0007669"/>
    <property type="project" value="TreeGrafter"/>
</dbReference>